<sequence length="164" mass="19214">MKNIRKETNRYAASRITLMRRQEKLNRKSMWHRWLTLFAIVLHTCVLKLHDMNDYWTGDTVLATRFARKLLSRDNSREFFVSYVSITNAHYVKRGEEGHDPVYKMNGCKFRGRVSFRIYMQNKPNKHGMKWCILCDAATGSVLNCDVYRGAAGNVNDDQYPGNI</sequence>
<evidence type="ECO:0000259" key="1">
    <source>
        <dbReference type="Pfam" id="PF13843"/>
    </source>
</evidence>
<protein>
    <recommendedName>
        <fullName evidence="1">PiggyBac transposable element-derived protein domain-containing protein</fullName>
    </recommendedName>
</protein>
<keyword evidence="3" id="KW-1185">Reference proteome</keyword>
<dbReference type="PANTHER" id="PTHR46599:SF3">
    <property type="entry name" value="PIGGYBAC TRANSPOSABLE ELEMENT-DERIVED PROTEIN 4"/>
    <property type="match status" value="1"/>
</dbReference>
<dbReference type="Pfam" id="PF13843">
    <property type="entry name" value="DDE_Tnp_1_7"/>
    <property type="match status" value="1"/>
</dbReference>
<name>A0ABQ9I3U8_9NEOP</name>
<dbReference type="Proteomes" id="UP001159363">
    <property type="component" value="Chromosome 3"/>
</dbReference>
<organism evidence="2 3">
    <name type="scientific">Dryococelus australis</name>
    <dbReference type="NCBI Taxonomy" id="614101"/>
    <lineage>
        <taxon>Eukaryota</taxon>
        <taxon>Metazoa</taxon>
        <taxon>Ecdysozoa</taxon>
        <taxon>Arthropoda</taxon>
        <taxon>Hexapoda</taxon>
        <taxon>Insecta</taxon>
        <taxon>Pterygota</taxon>
        <taxon>Neoptera</taxon>
        <taxon>Polyneoptera</taxon>
        <taxon>Phasmatodea</taxon>
        <taxon>Verophasmatodea</taxon>
        <taxon>Anareolatae</taxon>
        <taxon>Phasmatidae</taxon>
        <taxon>Eurycanthinae</taxon>
        <taxon>Dryococelus</taxon>
    </lineage>
</organism>
<dbReference type="EMBL" id="JARBHB010000003">
    <property type="protein sequence ID" value="KAJ8891021.1"/>
    <property type="molecule type" value="Genomic_DNA"/>
</dbReference>
<gene>
    <name evidence="2" type="ORF">PR048_010530</name>
</gene>
<evidence type="ECO:0000313" key="2">
    <source>
        <dbReference type="EMBL" id="KAJ8891021.1"/>
    </source>
</evidence>
<evidence type="ECO:0000313" key="3">
    <source>
        <dbReference type="Proteomes" id="UP001159363"/>
    </source>
</evidence>
<feature type="domain" description="PiggyBac transposable element-derived protein" evidence="1">
    <location>
        <begin position="108"/>
        <end position="158"/>
    </location>
</feature>
<comment type="caution">
    <text evidence="2">The sequence shown here is derived from an EMBL/GenBank/DDBJ whole genome shotgun (WGS) entry which is preliminary data.</text>
</comment>
<reference evidence="2 3" key="1">
    <citation type="submission" date="2023-02" db="EMBL/GenBank/DDBJ databases">
        <title>LHISI_Scaffold_Assembly.</title>
        <authorList>
            <person name="Stuart O.P."/>
            <person name="Cleave R."/>
            <person name="Magrath M.J.L."/>
            <person name="Mikheyev A.S."/>
        </authorList>
    </citation>
    <scope>NUCLEOTIDE SEQUENCE [LARGE SCALE GENOMIC DNA]</scope>
    <source>
        <strain evidence="2">Daus_M_001</strain>
        <tissue evidence="2">Leg muscle</tissue>
    </source>
</reference>
<accession>A0ABQ9I3U8</accession>
<dbReference type="PANTHER" id="PTHR46599">
    <property type="entry name" value="PIGGYBAC TRANSPOSABLE ELEMENT-DERIVED PROTEIN 4"/>
    <property type="match status" value="1"/>
</dbReference>
<proteinExistence type="predicted"/>
<dbReference type="InterPro" id="IPR029526">
    <property type="entry name" value="PGBD"/>
</dbReference>